<evidence type="ECO:0000313" key="3">
    <source>
        <dbReference type="WBParaSite" id="Gr19_v10_g15849.t1"/>
    </source>
</evidence>
<sequence length="406" mass="45023">MKSEWDPLKTKSDIKQRLNRLFGRFDQYSEFAVKPRVPDDTLTERVTATTTSDSPDPAKEKGQTLREREEGDGAVCQQQNDDTAESRDLEDLIGRLVNVSKPLSPVRFASEKPTTSSEIESSVDTQLAEQPECSTRLSSDLDVLLQHITFVEPLISPIRSDSSFCSEDTSKRKKRPLCSPRFDDVPKRLALQADGHKSAEPLTREQPATARSHKIKLFLTKQSFLRLEQVHDKKLDRQLGAQAHQTPPQEAPLANGSAGGQPQIGQGQQQQPPTGSMQQQNEQNGGDTLPTSANAKSQQQQQSHFGLFPPPPPFMPFPQPPLLDGLSDAEIVAMEGTERRAVEARIQSLRNISILLDAALLQFQHYLRITSPGITSLVQRDENSAQNSSTSTERTNPDQQQTGTET</sequence>
<feature type="compositionally biased region" description="Polar residues" evidence="1">
    <location>
        <begin position="281"/>
        <end position="296"/>
    </location>
</feature>
<accession>A0A914HAY9</accession>
<evidence type="ECO:0000313" key="2">
    <source>
        <dbReference type="Proteomes" id="UP000887572"/>
    </source>
</evidence>
<evidence type="ECO:0000256" key="1">
    <source>
        <dbReference type="SAM" id="MobiDB-lite"/>
    </source>
</evidence>
<feature type="region of interest" description="Disordered" evidence="1">
    <location>
        <begin position="107"/>
        <end position="131"/>
    </location>
</feature>
<feature type="compositionally biased region" description="Basic and acidic residues" evidence="1">
    <location>
        <begin position="56"/>
        <end position="71"/>
    </location>
</feature>
<dbReference type="AlphaFoldDB" id="A0A914HAY9"/>
<reference evidence="3" key="1">
    <citation type="submission" date="2022-11" db="UniProtKB">
        <authorList>
            <consortium name="WormBaseParasite"/>
        </authorList>
    </citation>
    <scope>IDENTIFICATION</scope>
</reference>
<name>A0A914HAY9_GLORO</name>
<feature type="compositionally biased region" description="Polar residues" evidence="1">
    <location>
        <begin position="112"/>
        <end position="131"/>
    </location>
</feature>
<dbReference type="WBParaSite" id="Gr19_v10_g15849.t1">
    <property type="protein sequence ID" value="Gr19_v10_g15849.t1"/>
    <property type="gene ID" value="Gr19_v10_g15849"/>
</dbReference>
<proteinExistence type="predicted"/>
<dbReference type="Proteomes" id="UP000887572">
    <property type="component" value="Unplaced"/>
</dbReference>
<protein>
    <submittedName>
        <fullName evidence="3">Uncharacterized protein</fullName>
    </submittedName>
</protein>
<keyword evidence="2" id="KW-1185">Reference proteome</keyword>
<feature type="region of interest" description="Disordered" evidence="1">
    <location>
        <begin position="239"/>
        <end position="315"/>
    </location>
</feature>
<feature type="compositionally biased region" description="Polar residues" evidence="1">
    <location>
        <begin position="44"/>
        <end position="54"/>
    </location>
</feature>
<feature type="compositionally biased region" description="Basic and acidic residues" evidence="1">
    <location>
        <begin position="194"/>
        <end position="203"/>
    </location>
</feature>
<feature type="region of interest" description="Disordered" evidence="1">
    <location>
        <begin position="191"/>
        <end position="210"/>
    </location>
</feature>
<feature type="region of interest" description="Disordered" evidence="1">
    <location>
        <begin position="381"/>
        <end position="406"/>
    </location>
</feature>
<organism evidence="2 3">
    <name type="scientific">Globodera rostochiensis</name>
    <name type="common">Golden nematode worm</name>
    <name type="synonym">Heterodera rostochiensis</name>
    <dbReference type="NCBI Taxonomy" id="31243"/>
    <lineage>
        <taxon>Eukaryota</taxon>
        <taxon>Metazoa</taxon>
        <taxon>Ecdysozoa</taxon>
        <taxon>Nematoda</taxon>
        <taxon>Chromadorea</taxon>
        <taxon>Rhabditida</taxon>
        <taxon>Tylenchina</taxon>
        <taxon>Tylenchomorpha</taxon>
        <taxon>Tylenchoidea</taxon>
        <taxon>Heteroderidae</taxon>
        <taxon>Heteroderinae</taxon>
        <taxon>Globodera</taxon>
    </lineage>
</organism>
<feature type="region of interest" description="Disordered" evidence="1">
    <location>
        <begin position="36"/>
        <end position="87"/>
    </location>
</feature>
<feature type="region of interest" description="Disordered" evidence="1">
    <location>
        <begin position="162"/>
        <end position="184"/>
    </location>
</feature>
<feature type="compositionally biased region" description="Low complexity" evidence="1">
    <location>
        <begin position="260"/>
        <end position="280"/>
    </location>
</feature>